<evidence type="ECO:0000259" key="1">
    <source>
        <dbReference type="PROSITE" id="PS51833"/>
    </source>
</evidence>
<dbReference type="RefSeq" id="WP_183636684.1">
    <property type="nucleotide sequence ID" value="NZ_BAABLE010000009.1"/>
</dbReference>
<accession>A0A840BPC6</accession>
<dbReference type="InterPro" id="IPR013976">
    <property type="entry name" value="HDOD"/>
</dbReference>
<proteinExistence type="predicted"/>
<dbReference type="Proteomes" id="UP000561045">
    <property type="component" value="Unassembled WGS sequence"/>
</dbReference>
<dbReference type="Pfam" id="PF08668">
    <property type="entry name" value="HDOD"/>
    <property type="match status" value="1"/>
</dbReference>
<dbReference type="EMBL" id="JACIET010000002">
    <property type="protein sequence ID" value="MBB4014494.1"/>
    <property type="molecule type" value="Genomic_DNA"/>
</dbReference>
<dbReference type="SUPFAM" id="SSF109604">
    <property type="entry name" value="HD-domain/PDEase-like"/>
    <property type="match status" value="1"/>
</dbReference>
<dbReference type="InterPro" id="IPR052340">
    <property type="entry name" value="RNase_Y/CdgJ"/>
</dbReference>
<dbReference type="AlphaFoldDB" id="A0A840BPC6"/>
<dbReference type="Gene3D" id="1.10.3210.10">
    <property type="entry name" value="Hypothetical protein af1432"/>
    <property type="match status" value="1"/>
</dbReference>
<protein>
    <submittedName>
        <fullName evidence="2">HD-like signal output (HDOD) protein</fullName>
    </submittedName>
</protein>
<keyword evidence="3" id="KW-1185">Reference proteome</keyword>
<name>A0A840BPC6_9RHOO</name>
<feature type="domain" description="HDOD" evidence="1">
    <location>
        <begin position="14"/>
        <end position="207"/>
    </location>
</feature>
<organism evidence="2 3">
    <name type="scientific">Niveibacterium umoris</name>
    <dbReference type="NCBI Taxonomy" id="1193620"/>
    <lineage>
        <taxon>Bacteria</taxon>
        <taxon>Pseudomonadati</taxon>
        <taxon>Pseudomonadota</taxon>
        <taxon>Betaproteobacteria</taxon>
        <taxon>Rhodocyclales</taxon>
        <taxon>Rhodocyclaceae</taxon>
        <taxon>Niveibacterium</taxon>
    </lineage>
</organism>
<dbReference type="PANTHER" id="PTHR33525">
    <property type="match status" value="1"/>
</dbReference>
<dbReference type="PANTHER" id="PTHR33525:SF6">
    <property type="entry name" value="HDOD DOMAIN-CONTAINING PROTEIN"/>
    <property type="match status" value="1"/>
</dbReference>
<dbReference type="PROSITE" id="PS51833">
    <property type="entry name" value="HDOD"/>
    <property type="match status" value="1"/>
</dbReference>
<evidence type="ECO:0000313" key="3">
    <source>
        <dbReference type="Proteomes" id="UP000561045"/>
    </source>
</evidence>
<gene>
    <name evidence="2" type="ORF">GGR36_003840</name>
</gene>
<sequence length="275" mass="29498">MSTIAELFERIPDLPAMPKVMQDLVRTMEDDSADLSDLADSVKHDPTLSARVLRMANSAYYGATRKIGAIEDAVTRIGLNALRTLVIASGMTTTFKAVPGVKLQPFWRHALLSAALGRALARRARIDVEFSYTAALMHRIGDLLLHLAHPAEAQALAAEMVDASPAERCEAERERFGADHCAAGAELARLWQFPVAIQNALGAYAYPVSKQASPFAAVVAIASLCAQGLMDGLKGDDIAAAIPAEWLDKIVLDTETLATILEDGPAMLSEAQSFI</sequence>
<comment type="caution">
    <text evidence="2">The sequence shown here is derived from an EMBL/GenBank/DDBJ whole genome shotgun (WGS) entry which is preliminary data.</text>
</comment>
<evidence type="ECO:0000313" key="2">
    <source>
        <dbReference type="EMBL" id="MBB4014494.1"/>
    </source>
</evidence>
<reference evidence="2 3" key="1">
    <citation type="submission" date="2020-08" db="EMBL/GenBank/DDBJ databases">
        <title>Genomic Encyclopedia of Type Strains, Phase IV (KMG-IV): sequencing the most valuable type-strain genomes for metagenomic binning, comparative biology and taxonomic classification.</title>
        <authorList>
            <person name="Goeker M."/>
        </authorList>
    </citation>
    <scope>NUCLEOTIDE SEQUENCE [LARGE SCALE GENOMIC DNA]</scope>
    <source>
        <strain evidence="2 3">DSM 106739</strain>
    </source>
</reference>